<comment type="caution">
    <text evidence="1">The sequence shown here is derived from an EMBL/GenBank/DDBJ whole genome shotgun (WGS) entry which is preliminary data.</text>
</comment>
<organism evidence="1">
    <name type="scientific">marine sediment metagenome</name>
    <dbReference type="NCBI Taxonomy" id="412755"/>
    <lineage>
        <taxon>unclassified sequences</taxon>
        <taxon>metagenomes</taxon>
        <taxon>ecological metagenomes</taxon>
    </lineage>
</organism>
<accession>X0WD26</accession>
<dbReference type="EMBL" id="BARS01047567">
    <property type="protein sequence ID" value="GAG28520.1"/>
    <property type="molecule type" value="Genomic_DNA"/>
</dbReference>
<evidence type="ECO:0000313" key="1">
    <source>
        <dbReference type="EMBL" id="GAG28520.1"/>
    </source>
</evidence>
<protein>
    <recommendedName>
        <fullName evidence="2">TIGR04076 family protein</fullName>
    </recommendedName>
</protein>
<proteinExistence type="predicted"/>
<name>X0WD26_9ZZZZ</name>
<gene>
    <name evidence="1" type="ORF">S01H1_71432</name>
</gene>
<dbReference type="AlphaFoldDB" id="X0WD26"/>
<sequence length="89" mass="9830">MSKISVKVISKEGHCSAGHEVGDEIVFDWDTHEIEGRICLHALYSVMPKIYALAHGADVAFAVNEEGDRVARHACPDGYNPVILELKRL</sequence>
<reference evidence="1" key="1">
    <citation type="journal article" date="2014" name="Front. Microbiol.">
        <title>High frequency of phylogenetically diverse reductive dehalogenase-homologous genes in deep subseafloor sedimentary metagenomes.</title>
        <authorList>
            <person name="Kawai M."/>
            <person name="Futagami T."/>
            <person name="Toyoda A."/>
            <person name="Takaki Y."/>
            <person name="Nishi S."/>
            <person name="Hori S."/>
            <person name="Arai W."/>
            <person name="Tsubouchi T."/>
            <person name="Morono Y."/>
            <person name="Uchiyama I."/>
            <person name="Ito T."/>
            <person name="Fujiyama A."/>
            <person name="Inagaki F."/>
            <person name="Takami H."/>
        </authorList>
    </citation>
    <scope>NUCLEOTIDE SEQUENCE</scope>
    <source>
        <strain evidence="1">Expedition CK06-06</strain>
    </source>
</reference>
<evidence type="ECO:0008006" key="2">
    <source>
        <dbReference type="Google" id="ProtNLM"/>
    </source>
</evidence>
<dbReference type="InterPro" id="IPR023811">
    <property type="entry name" value="CHP04076"/>
</dbReference>
<dbReference type="NCBIfam" id="TIGR04076">
    <property type="entry name" value="TIGR04076 family protein"/>
    <property type="match status" value="1"/>
</dbReference>